<evidence type="ECO:0000256" key="2">
    <source>
        <dbReference type="ARBA" id="ARBA00022801"/>
    </source>
</evidence>
<dbReference type="InterPro" id="IPR000086">
    <property type="entry name" value="NUDIX_hydrolase_dom"/>
</dbReference>
<evidence type="ECO:0000259" key="4">
    <source>
        <dbReference type="PROSITE" id="PS51462"/>
    </source>
</evidence>
<name>A0ABU0L9T5_XANAG</name>
<organism evidence="5 6">
    <name type="scientific">Xanthobacter agilis</name>
    <dbReference type="NCBI Taxonomy" id="47492"/>
    <lineage>
        <taxon>Bacteria</taxon>
        <taxon>Pseudomonadati</taxon>
        <taxon>Pseudomonadota</taxon>
        <taxon>Alphaproteobacteria</taxon>
        <taxon>Hyphomicrobiales</taxon>
        <taxon>Xanthobacteraceae</taxon>
        <taxon>Xanthobacter</taxon>
    </lineage>
</organism>
<dbReference type="Proteomes" id="UP001241747">
    <property type="component" value="Unassembled WGS sequence"/>
</dbReference>
<dbReference type="InterPro" id="IPR020084">
    <property type="entry name" value="NUDIX_hydrolase_CS"/>
</dbReference>
<dbReference type="Gene3D" id="3.90.79.10">
    <property type="entry name" value="Nucleoside Triphosphate Pyrophosphohydrolase"/>
    <property type="match status" value="1"/>
</dbReference>
<accession>A0ABU0L9T5</accession>
<dbReference type="PROSITE" id="PS51462">
    <property type="entry name" value="NUDIX"/>
    <property type="match status" value="1"/>
</dbReference>
<keyword evidence="2 3" id="KW-0378">Hydrolase</keyword>
<sequence length="146" mass="15937">MFQLLPVIRRLRHGLTLGVRVLAHDGEGRLLLVKHSYTPGWHLPGGGVDAGESAAAAAHRELKEEANAQVEGPLELHGLFFHPAYGGRDHVVCFRGRVRGGPAPRPNLEILAASFFPFDALPPDTTPATLRRIAEWRAGMPLSEAW</sequence>
<dbReference type="SUPFAM" id="SSF55811">
    <property type="entry name" value="Nudix"/>
    <property type="match status" value="1"/>
</dbReference>
<dbReference type="InterPro" id="IPR020476">
    <property type="entry name" value="Nudix_hydrolase"/>
</dbReference>
<feature type="domain" description="Nudix hydrolase" evidence="4">
    <location>
        <begin position="14"/>
        <end position="139"/>
    </location>
</feature>
<dbReference type="PROSITE" id="PS00893">
    <property type="entry name" value="NUDIX_BOX"/>
    <property type="match status" value="1"/>
</dbReference>
<gene>
    <name evidence="5" type="ORF">QOZ94_000672</name>
</gene>
<comment type="caution">
    <text evidence="5">The sequence shown here is derived from an EMBL/GenBank/DDBJ whole genome shotgun (WGS) entry which is preliminary data.</text>
</comment>
<protein>
    <submittedName>
        <fullName evidence="5">8-oxo-dGTP pyrophosphatase MutT (NUDIX family)</fullName>
    </submittedName>
</protein>
<evidence type="ECO:0000256" key="3">
    <source>
        <dbReference type="RuleBase" id="RU003476"/>
    </source>
</evidence>
<comment type="similarity">
    <text evidence="3">Belongs to the Nudix hydrolase family.</text>
</comment>
<evidence type="ECO:0000313" key="5">
    <source>
        <dbReference type="EMBL" id="MDQ0503902.1"/>
    </source>
</evidence>
<dbReference type="PANTHER" id="PTHR43046:SF14">
    <property type="entry name" value="MUTT_NUDIX FAMILY PROTEIN"/>
    <property type="match status" value="1"/>
</dbReference>
<comment type="cofactor">
    <cofactor evidence="1">
        <name>Mg(2+)</name>
        <dbReference type="ChEBI" id="CHEBI:18420"/>
    </cofactor>
</comment>
<dbReference type="PANTHER" id="PTHR43046">
    <property type="entry name" value="GDP-MANNOSE MANNOSYL HYDROLASE"/>
    <property type="match status" value="1"/>
</dbReference>
<dbReference type="PRINTS" id="PR00502">
    <property type="entry name" value="NUDIXFAMILY"/>
</dbReference>
<dbReference type="RefSeq" id="WP_237344790.1">
    <property type="nucleotide sequence ID" value="NZ_JABWGX010000006.1"/>
</dbReference>
<reference evidence="5 6" key="1">
    <citation type="submission" date="2023-07" db="EMBL/GenBank/DDBJ databases">
        <title>Genomic Encyclopedia of Type Strains, Phase IV (KMG-IV): sequencing the most valuable type-strain genomes for metagenomic binning, comparative biology and taxonomic classification.</title>
        <authorList>
            <person name="Goeker M."/>
        </authorList>
    </citation>
    <scope>NUCLEOTIDE SEQUENCE [LARGE SCALE GENOMIC DNA]</scope>
    <source>
        <strain evidence="5 6">DSM 3770</strain>
    </source>
</reference>
<dbReference type="EMBL" id="JAUSVY010000001">
    <property type="protein sequence ID" value="MDQ0503902.1"/>
    <property type="molecule type" value="Genomic_DNA"/>
</dbReference>
<keyword evidence="6" id="KW-1185">Reference proteome</keyword>
<dbReference type="InterPro" id="IPR015797">
    <property type="entry name" value="NUDIX_hydrolase-like_dom_sf"/>
</dbReference>
<evidence type="ECO:0000256" key="1">
    <source>
        <dbReference type="ARBA" id="ARBA00001946"/>
    </source>
</evidence>
<evidence type="ECO:0000313" key="6">
    <source>
        <dbReference type="Proteomes" id="UP001241747"/>
    </source>
</evidence>
<proteinExistence type="inferred from homology"/>
<dbReference type="Pfam" id="PF00293">
    <property type="entry name" value="NUDIX"/>
    <property type="match status" value="1"/>
</dbReference>